<name>A0A8X6SY35_TRICX</name>
<sequence>MSGYELLGHMEEIENEAMDKIKYCIPHHFVYRPNETSTPLTVVFDKWSQVVGYLQPLYIEDVFLGSGSLVVKVTHSWLSCLEFQPSTTEDPLCRLGPCMVNMSRLKCTPVGVMWGNGCQLRCHPRHLTVAQNHEIHHQIPLALE</sequence>
<accession>A0A8X6SY35</accession>
<keyword evidence="2" id="KW-1185">Reference proteome</keyword>
<comment type="caution">
    <text evidence="1">The sequence shown here is derived from an EMBL/GenBank/DDBJ whole genome shotgun (WGS) entry which is preliminary data.</text>
</comment>
<dbReference type="AlphaFoldDB" id="A0A8X6SY35"/>
<reference evidence="1" key="1">
    <citation type="submission" date="2020-08" db="EMBL/GenBank/DDBJ databases">
        <title>Multicomponent nature underlies the extraordinary mechanical properties of spider dragline silk.</title>
        <authorList>
            <person name="Kono N."/>
            <person name="Nakamura H."/>
            <person name="Mori M."/>
            <person name="Yoshida Y."/>
            <person name="Ohtoshi R."/>
            <person name="Malay A.D."/>
            <person name="Moran D.A.P."/>
            <person name="Tomita M."/>
            <person name="Numata K."/>
            <person name="Arakawa K."/>
        </authorList>
    </citation>
    <scope>NUCLEOTIDE SEQUENCE</scope>
</reference>
<protein>
    <submittedName>
        <fullName evidence="1">Uncharacterized protein</fullName>
    </submittedName>
</protein>
<evidence type="ECO:0000313" key="1">
    <source>
        <dbReference type="EMBL" id="GFY14973.1"/>
    </source>
</evidence>
<evidence type="ECO:0000313" key="2">
    <source>
        <dbReference type="Proteomes" id="UP000887159"/>
    </source>
</evidence>
<dbReference type="Proteomes" id="UP000887159">
    <property type="component" value="Unassembled WGS sequence"/>
</dbReference>
<dbReference type="EMBL" id="BMAU01021332">
    <property type="protein sequence ID" value="GFY14973.1"/>
    <property type="molecule type" value="Genomic_DNA"/>
</dbReference>
<proteinExistence type="predicted"/>
<gene>
    <name evidence="1" type="ORF">TNCV_235231</name>
</gene>
<organism evidence="1 2">
    <name type="scientific">Trichonephila clavipes</name>
    <name type="common">Golden silk orbweaver</name>
    <name type="synonym">Nephila clavipes</name>
    <dbReference type="NCBI Taxonomy" id="2585209"/>
    <lineage>
        <taxon>Eukaryota</taxon>
        <taxon>Metazoa</taxon>
        <taxon>Ecdysozoa</taxon>
        <taxon>Arthropoda</taxon>
        <taxon>Chelicerata</taxon>
        <taxon>Arachnida</taxon>
        <taxon>Araneae</taxon>
        <taxon>Araneomorphae</taxon>
        <taxon>Entelegynae</taxon>
        <taxon>Araneoidea</taxon>
        <taxon>Nephilidae</taxon>
        <taxon>Trichonephila</taxon>
    </lineage>
</organism>